<dbReference type="OrthoDB" id="664960at2759"/>
<feature type="domain" description="Disease resistance protein winged helix" evidence="10">
    <location>
        <begin position="418"/>
        <end position="477"/>
    </location>
</feature>
<dbReference type="Pfam" id="PF00931">
    <property type="entry name" value="NB-ARC"/>
    <property type="match status" value="1"/>
</dbReference>
<evidence type="ECO:0000259" key="9">
    <source>
        <dbReference type="Pfam" id="PF23247"/>
    </source>
</evidence>
<dbReference type="PROSITE" id="PS51450">
    <property type="entry name" value="LRR"/>
    <property type="match status" value="1"/>
</dbReference>
<feature type="coiled-coil region" evidence="7">
    <location>
        <begin position="29"/>
        <end position="99"/>
    </location>
</feature>
<dbReference type="InterPro" id="IPR001611">
    <property type="entry name" value="Leu-rich_rpt"/>
</dbReference>
<comment type="caution">
    <text evidence="11">The sequence shown here is derived from an EMBL/GenBank/DDBJ whole genome shotgun (WGS) entry which is preliminary data.</text>
</comment>
<proteinExistence type="inferred from homology"/>
<dbReference type="InterPro" id="IPR042197">
    <property type="entry name" value="Apaf_helical"/>
</dbReference>
<dbReference type="PANTHER" id="PTHR33463:SF220">
    <property type="entry name" value="NB-ARC DOMAIN-CONTAINING PROTEIN"/>
    <property type="match status" value="1"/>
</dbReference>
<dbReference type="InterPro" id="IPR058922">
    <property type="entry name" value="WHD_DRP"/>
</dbReference>
<keyword evidence="2" id="KW-0433">Leucine-rich repeat</keyword>
<reference evidence="12" key="1">
    <citation type="journal article" date="2019" name="Gigascience">
        <title>De novo genome assembly of the endangered Acer yangbiense, a plant species with extremely small populations endemic to Yunnan Province, China.</title>
        <authorList>
            <person name="Yang J."/>
            <person name="Wariss H.M."/>
            <person name="Tao L."/>
            <person name="Zhang R."/>
            <person name="Yun Q."/>
            <person name="Hollingsworth P."/>
            <person name="Dao Z."/>
            <person name="Luo G."/>
            <person name="Guo H."/>
            <person name="Ma Y."/>
            <person name="Sun W."/>
        </authorList>
    </citation>
    <scope>NUCLEOTIDE SEQUENCE [LARGE SCALE GENOMIC DNA]</scope>
    <source>
        <strain evidence="12">cv. Malutang</strain>
    </source>
</reference>
<dbReference type="InterPro" id="IPR050905">
    <property type="entry name" value="Plant_NBS-LRR"/>
</dbReference>
<dbReference type="InterPro" id="IPR057135">
    <property type="entry name" value="At4g27190-like_LRR"/>
</dbReference>
<evidence type="ECO:0000313" key="12">
    <source>
        <dbReference type="Proteomes" id="UP000323000"/>
    </source>
</evidence>
<keyword evidence="12" id="KW-1185">Reference proteome</keyword>
<dbReference type="Proteomes" id="UP000323000">
    <property type="component" value="Chromosome 2"/>
</dbReference>
<feature type="domain" description="NB-ARC" evidence="8">
    <location>
        <begin position="163"/>
        <end position="329"/>
    </location>
</feature>
<dbReference type="FunFam" id="3.40.50.300:FF:001091">
    <property type="entry name" value="Probable disease resistance protein At1g61300"/>
    <property type="match status" value="1"/>
</dbReference>
<dbReference type="InterPro" id="IPR036388">
    <property type="entry name" value="WH-like_DNA-bd_sf"/>
</dbReference>
<evidence type="ECO:0000256" key="6">
    <source>
        <dbReference type="ARBA" id="ARBA00022840"/>
    </source>
</evidence>
<dbReference type="GO" id="GO:0043531">
    <property type="term" value="F:ADP binding"/>
    <property type="evidence" value="ECO:0007669"/>
    <property type="project" value="InterPro"/>
</dbReference>
<keyword evidence="7" id="KW-0175">Coiled coil</keyword>
<comment type="similarity">
    <text evidence="1">Belongs to the disease resistance NB-LRR family.</text>
</comment>
<sequence>MGNICSVSISFDEIFSRCVQCFLTKASYISQLQDNLLLLQSELQKLIDVRDDVMGRVNTDERSLQMKRTGQVEGWLSRVQAAENQVAELQKLKDEETQKLCLGGYCSNNCKSSYNFGKRVHKMLHVVTCLQTEGDFKNVAEKIPEAPVDEIPIHPTIVGLPSTFDKVWTCLGDKQAGIIGLYGMGGVGKTTLLTQINNKFLDTPNDFDVVIWVVVSKDQKLEMIQETIGKKIGLWDDSWKTKRFEEKASDIFKVLSQKRFVLLLDDIWKRVDLIKVGVPLPSTKISSKIVFTTRSNEVCGHMGAHEHQFKVDCLAPEEAWKLFQMNVGREILDNDPRIPQVAELVAKECDGLPLALITSGRAMACKKTVEEWNHAIQVLKESAFKFSGMGEEVYAPLKFSYDSLASDTLRSCLLYCSLFSEDYKIEKRDLIDFWIGEGFFDEYEAGYSIIGDLLRACLLEEGDDDHLKMHDVIRDMALWIACEIEKEKGKFLVQTSVGLTEAPETEKLEGVKRMSLMENQIENLPETLSCPHLSTLLVSLQHLDLSDTKIKELPEELKALANLRCLNLGRMHYLHRVPRRLILSFAKLRIFRLFSWELGTVGDGVLFGGGEYLVEELLCLKYLKALSICLKGSCALGKFLKSQKLQSCTQFLRLEGLKESLSVLSLAGMKHLYILAIYSYGLEELKIDYCPGEIQQIRESHCFHSLGKVSIHYCIKLRDATWLVFAPNLKDIRINECGDMEEVISVEKSGQVKEEIESLNPFAKLEYLILLGLRRLKSIYWKPLPFPHLKEMKVFRCPSLEKLPLDFNNVKERKIVFDLDPHLSEELKRDPIPTT</sequence>
<keyword evidence="6" id="KW-0067">ATP-binding</keyword>
<evidence type="ECO:0000256" key="2">
    <source>
        <dbReference type="ARBA" id="ARBA00022614"/>
    </source>
</evidence>
<dbReference type="Pfam" id="PF23247">
    <property type="entry name" value="LRR_RPS2"/>
    <property type="match status" value="1"/>
</dbReference>
<protein>
    <submittedName>
        <fullName evidence="11">Uncharacterized protein</fullName>
    </submittedName>
</protein>
<keyword evidence="3" id="KW-0677">Repeat</keyword>
<evidence type="ECO:0000259" key="8">
    <source>
        <dbReference type="Pfam" id="PF00931"/>
    </source>
</evidence>
<gene>
    <name evidence="11" type="ORF">EZV62_004227</name>
</gene>
<dbReference type="InterPro" id="IPR002182">
    <property type="entry name" value="NB-ARC"/>
</dbReference>
<dbReference type="AlphaFoldDB" id="A0A5C7IKZ5"/>
<keyword evidence="4" id="KW-0547">Nucleotide-binding</keyword>
<dbReference type="PRINTS" id="PR00364">
    <property type="entry name" value="DISEASERSIST"/>
</dbReference>
<dbReference type="FunFam" id="1.10.8.430:FF:000003">
    <property type="entry name" value="Probable disease resistance protein At5g66910"/>
    <property type="match status" value="1"/>
</dbReference>
<dbReference type="Gene3D" id="3.80.10.10">
    <property type="entry name" value="Ribonuclease Inhibitor"/>
    <property type="match status" value="1"/>
</dbReference>
<dbReference type="Gene3D" id="1.10.8.430">
    <property type="entry name" value="Helical domain of apoptotic protease-activating factors"/>
    <property type="match status" value="1"/>
</dbReference>
<dbReference type="Gene3D" id="3.40.50.300">
    <property type="entry name" value="P-loop containing nucleotide triphosphate hydrolases"/>
    <property type="match status" value="1"/>
</dbReference>
<organism evidence="11 12">
    <name type="scientific">Acer yangbiense</name>
    <dbReference type="NCBI Taxonomy" id="1000413"/>
    <lineage>
        <taxon>Eukaryota</taxon>
        <taxon>Viridiplantae</taxon>
        <taxon>Streptophyta</taxon>
        <taxon>Embryophyta</taxon>
        <taxon>Tracheophyta</taxon>
        <taxon>Spermatophyta</taxon>
        <taxon>Magnoliopsida</taxon>
        <taxon>eudicotyledons</taxon>
        <taxon>Gunneridae</taxon>
        <taxon>Pentapetalae</taxon>
        <taxon>rosids</taxon>
        <taxon>malvids</taxon>
        <taxon>Sapindales</taxon>
        <taxon>Sapindaceae</taxon>
        <taxon>Hippocastanoideae</taxon>
        <taxon>Acereae</taxon>
        <taxon>Acer</taxon>
    </lineage>
</organism>
<dbReference type="GO" id="GO:0005524">
    <property type="term" value="F:ATP binding"/>
    <property type="evidence" value="ECO:0007669"/>
    <property type="project" value="UniProtKB-KW"/>
</dbReference>
<evidence type="ECO:0000256" key="7">
    <source>
        <dbReference type="SAM" id="Coils"/>
    </source>
</evidence>
<dbReference type="SUPFAM" id="SSF52540">
    <property type="entry name" value="P-loop containing nucleoside triphosphate hydrolases"/>
    <property type="match status" value="1"/>
</dbReference>
<keyword evidence="5" id="KW-0611">Plant defense</keyword>
<evidence type="ECO:0000256" key="3">
    <source>
        <dbReference type="ARBA" id="ARBA00022737"/>
    </source>
</evidence>
<accession>A0A5C7IKZ5</accession>
<dbReference type="InterPro" id="IPR027417">
    <property type="entry name" value="P-loop_NTPase"/>
</dbReference>
<name>A0A5C7IKZ5_9ROSI</name>
<evidence type="ECO:0000256" key="4">
    <source>
        <dbReference type="ARBA" id="ARBA00022741"/>
    </source>
</evidence>
<dbReference type="PANTHER" id="PTHR33463">
    <property type="entry name" value="NB-ARC DOMAIN-CONTAINING PROTEIN-RELATED"/>
    <property type="match status" value="1"/>
</dbReference>
<dbReference type="InterPro" id="IPR032675">
    <property type="entry name" value="LRR_dom_sf"/>
</dbReference>
<dbReference type="GO" id="GO:0006952">
    <property type="term" value="P:defense response"/>
    <property type="evidence" value="ECO:0007669"/>
    <property type="project" value="UniProtKB-KW"/>
</dbReference>
<feature type="domain" description="Disease resistance protein At4g27190-like leucine-rich repeats" evidence="9">
    <location>
        <begin position="699"/>
        <end position="803"/>
    </location>
</feature>
<dbReference type="EMBL" id="VAHF01000002">
    <property type="protein sequence ID" value="TXG69292.1"/>
    <property type="molecule type" value="Genomic_DNA"/>
</dbReference>
<evidence type="ECO:0000256" key="5">
    <source>
        <dbReference type="ARBA" id="ARBA00022821"/>
    </source>
</evidence>
<evidence type="ECO:0000313" key="11">
    <source>
        <dbReference type="EMBL" id="TXG69292.1"/>
    </source>
</evidence>
<dbReference type="FunFam" id="1.10.10.10:FF:000322">
    <property type="entry name" value="Probable disease resistance protein At1g63360"/>
    <property type="match status" value="1"/>
</dbReference>
<evidence type="ECO:0000256" key="1">
    <source>
        <dbReference type="ARBA" id="ARBA00008894"/>
    </source>
</evidence>
<dbReference type="Gene3D" id="1.10.10.10">
    <property type="entry name" value="Winged helix-like DNA-binding domain superfamily/Winged helix DNA-binding domain"/>
    <property type="match status" value="1"/>
</dbReference>
<evidence type="ECO:0000259" key="10">
    <source>
        <dbReference type="Pfam" id="PF23559"/>
    </source>
</evidence>
<dbReference type="Pfam" id="PF23559">
    <property type="entry name" value="WHD_DRP"/>
    <property type="match status" value="1"/>
</dbReference>
<dbReference type="SUPFAM" id="SSF52058">
    <property type="entry name" value="L domain-like"/>
    <property type="match status" value="1"/>
</dbReference>